<keyword evidence="2" id="KW-1185">Reference proteome</keyword>
<name>A0A512C0F9_9HYPH</name>
<protein>
    <recommendedName>
        <fullName evidence="3">Type II secretion system protein GspC N-terminal domain-containing protein</fullName>
    </recommendedName>
</protein>
<reference evidence="1 2" key="1">
    <citation type="submission" date="2019-07" db="EMBL/GenBank/DDBJ databases">
        <title>Whole genome shotgun sequence of Microvirga aerophila NBRC 106136.</title>
        <authorList>
            <person name="Hosoyama A."/>
            <person name="Uohara A."/>
            <person name="Ohji S."/>
            <person name="Ichikawa N."/>
        </authorList>
    </citation>
    <scope>NUCLEOTIDE SEQUENCE [LARGE SCALE GENOMIC DNA]</scope>
    <source>
        <strain evidence="1 2">NBRC 106136</strain>
    </source>
</reference>
<evidence type="ECO:0000313" key="1">
    <source>
        <dbReference type="EMBL" id="GEO17699.1"/>
    </source>
</evidence>
<dbReference type="Proteomes" id="UP000321085">
    <property type="component" value="Unassembled WGS sequence"/>
</dbReference>
<gene>
    <name evidence="1" type="ORF">MAE02_53950</name>
</gene>
<dbReference type="AlphaFoldDB" id="A0A512C0F9"/>
<proteinExistence type="predicted"/>
<comment type="caution">
    <text evidence="1">The sequence shown here is derived from an EMBL/GenBank/DDBJ whole genome shotgun (WGS) entry which is preliminary data.</text>
</comment>
<accession>A0A512C0F9</accession>
<evidence type="ECO:0000313" key="2">
    <source>
        <dbReference type="Proteomes" id="UP000321085"/>
    </source>
</evidence>
<dbReference type="EMBL" id="BJYU01000119">
    <property type="protein sequence ID" value="GEO17699.1"/>
    <property type="molecule type" value="Genomic_DNA"/>
</dbReference>
<organism evidence="1 2">
    <name type="scientific">Microvirga aerophila</name>
    <dbReference type="NCBI Taxonomy" id="670291"/>
    <lineage>
        <taxon>Bacteria</taxon>
        <taxon>Pseudomonadati</taxon>
        <taxon>Pseudomonadota</taxon>
        <taxon>Alphaproteobacteria</taxon>
        <taxon>Hyphomicrobiales</taxon>
        <taxon>Methylobacteriaceae</taxon>
        <taxon>Microvirga</taxon>
    </lineage>
</organism>
<evidence type="ECO:0008006" key="3">
    <source>
        <dbReference type="Google" id="ProtNLM"/>
    </source>
</evidence>
<sequence>MLIAFQADAETTFVPDALVARPLFSPSRRQAAQIEPMVEPPVEVASVASPPEEPPPSYIVGGLIVSAEVRKILLRREQREAAKWLSQGDVTGEGWTVVSIKTDGAILEREGREFVVPFRVNTAAR</sequence>